<proteinExistence type="predicted"/>
<accession>A0A437CG73</accession>
<dbReference type="Proteomes" id="UP000283210">
    <property type="component" value="Chromosome 17"/>
</dbReference>
<feature type="compositionally biased region" description="Basic and acidic residues" evidence="1">
    <location>
        <begin position="77"/>
        <end position="91"/>
    </location>
</feature>
<sequence length="129" mass="14026">MKSSACPETCRALWCAVWIRPRVQARSGCRCLRQAQSSLRFRAQIRSSSALGAVGASRPAAIEPSPSASSVAPTSHTNRETRAESVRDAARAPHTPRARFYSCSLRCIFIITTSEDEGVRGLIVHGLSR</sequence>
<protein>
    <submittedName>
        <fullName evidence="2">Uncharacterized protein</fullName>
    </submittedName>
</protein>
<evidence type="ECO:0000313" key="2">
    <source>
        <dbReference type="EMBL" id="RVE61163.1"/>
    </source>
</evidence>
<reference evidence="2 3" key="1">
    <citation type="submission" date="2018-11" db="EMBL/GenBank/DDBJ databases">
        <authorList>
            <person name="Lopez-Roques C."/>
            <person name="Donnadieu C."/>
            <person name="Bouchez O."/>
            <person name="Klopp C."/>
            <person name="Cabau C."/>
            <person name="Zahm M."/>
        </authorList>
    </citation>
    <scope>NUCLEOTIDE SEQUENCE [LARGE SCALE GENOMIC DNA]</scope>
    <source>
        <strain evidence="2">RS831</strain>
        <tissue evidence="2">Whole body</tissue>
    </source>
</reference>
<dbReference type="EMBL" id="CM012453">
    <property type="protein sequence ID" value="RVE61163.1"/>
    <property type="molecule type" value="Genomic_DNA"/>
</dbReference>
<dbReference type="AlphaFoldDB" id="A0A437CG73"/>
<gene>
    <name evidence="2" type="ORF">OJAV_G00168040</name>
</gene>
<feature type="compositionally biased region" description="Low complexity" evidence="1">
    <location>
        <begin position="56"/>
        <end position="75"/>
    </location>
</feature>
<evidence type="ECO:0000256" key="1">
    <source>
        <dbReference type="SAM" id="MobiDB-lite"/>
    </source>
</evidence>
<organism evidence="2 3">
    <name type="scientific">Oryzias javanicus</name>
    <name type="common">Javanese ricefish</name>
    <name type="synonym">Aplocheilus javanicus</name>
    <dbReference type="NCBI Taxonomy" id="123683"/>
    <lineage>
        <taxon>Eukaryota</taxon>
        <taxon>Metazoa</taxon>
        <taxon>Chordata</taxon>
        <taxon>Craniata</taxon>
        <taxon>Vertebrata</taxon>
        <taxon>Euteleostomi</taxon>
        <taxon>Actinopterygii</taxon>
        <taxon>Neopterygii</taxon>
        <taxon>Teleostei</taxon>
        <taxon>Neoteleostei</taxon>
        <taxon>Acanthomorphata</taxon>
        <taxon>Ovalentaria</taxon>
        <taxon>Atherinomorphae</taxon>
        <taxon>Beloniformes</taxon>
        <taxon>Adrianichthyidae</taxon>
        <taxon>Oryziinae</taxon>
        <taxon>Oryzias</taxon>
    </lineage>
</organism>
<name>A0A437CG73_ORYJA</name>
<evidence type="ECO:0000313" key="3">
    <source>
        <dbReference type="Proteomes" id="UP000283210"/>
    </source>
</evidence>
<reference evidence="2 3" key="2">
    <citation type="submission" date="2019-01" db="EMBL/GenBank/DDBJ databases">
        <title>A chromosome length genome reference of the Java medaka (oryzias javanicus).</title>
        <authorList>
            <person name="Herpin A."/>
            <person name="Takehana Y."/>
            <person name="Naruse K."/>
            <person name="Ansai S."/>
            <person name="Kawaguchi M."/>
        </authorList>
    </citation>
    <scope>NUCLEOTIDE SEQUENCE [LARGE SCALE GENOMIC DNA]</scope>
    <source>
        <strain evidence="2">RS831</strain>
        <tissue evidence="2">Whole body</tissue>
    </source>
</reference>
<keyword evidence="3" id="KW-1185">Reference proteome</keyword>
<feature type="region of interest" description="Disordered" evidence="1">
    <location>
        <begin position="49"/>
        <end position="94"/>
    </location>
</feature>